<dbReference type="OrthoDB" id="75343at2759"/>
<evidence type="ECO:0000313" key="2">
    <source>
        <dbReference type="EMBL" id="KAG7176424.1"/>
    </source>
</evidence>
<proteinExistence type="predicted"/>
<gene>
    <name evidence="2" type="ORF">Hamer_G009238</name>
</gene>
<comment type="caution">
    <text evidence="2">The sequence shown here is derived from an EMBL/GenBank/DDBJ whole genome shotgun (WGS) entry which is preliminary data.</text>
</comment>
<accession>A0A8J5NBE3</accession>
<keyword evidence="3" id="KW-1185">Reference proteome</keyword>
<name>A0A8J5NBE3_HOMAM</name>
<evidence type="ECO:0000256" key="1">
    <source>
        <dbReference type="SAM" id="MobiDB-lite"/>
    </source>
</evidence>
<dbReference type="AlphaFoldDB" id="A0A8J5NBE3"/>
<feature type="region of interest" description="Disordered" evidence="1">
    <location>
        <begin position="215"/>
        <end position="257"/>
    </location>
</feature>
<evidence type="ECO:0000313" key="3">
    <source>
        <dbReference type="Proteomes" id="UP000747542"/>
    </source>
</evidence>
<sequence length="335" mass="38643">MAAKLSNSWSFFSGRRNQNKDYLNQDYQPNTPSSRVNLQKRFSHEQEKEGRWRRGPLPPPPTHNHGHTSDYQQWHHHEAKKPSQTNPNSDHVDIGHYSNHYGYPKKSTGNCNEHPKGLPNYKYPQQYHPQHQGHNSRSQSPRTSHTFPRRPLRKLPSGVAPLWNNIQDNVSQLKPQTSKLFHEGGRKMNRALQGVRTSLSSLTQIFRNSTRRRYKLGGETPTRTPGRTPRHTPGKLYSPFDLSTPATPHSYAKGPKRLQNATARRNIYGNENRAMIRTPQRHHNASRGGRQWNQFHSPSQSLQCDVTAVNRGLKDLEYVSSGILHNGKENWTQFR</sequence>
<organism evidence="2 3">
    <name type="scientific">Homarus americanus</name>
    <name type="common">American lobster</name>
    <dbReference type="NCBI Taxonomy" id="6706"/>
    <lineage>
        <taxon>Eukaryota</taxon>
        <taxon>Metazoa</taxon>
        <taxon>Ecdysozoa</taxon>
        <taxon>Arthropoda</taxon>
        <taxon>Crustacea</taxon>
        <taxon>Multicrustacea</taxon>
        <taxon>Malacostraca</taxon>
        <taxon>Eumalacostraca</taxon>
        <taxon>Eucarida</taxon>
        <taxon>Decapoda</taxon>
        <taxon>Pleocyemata</taxon>
        <taxon>Astacidea</taxon>
        <taxon>Nephropoidea</taxon>
        <taxon>Nephropidae</taxon>
        <taxon>Homarus</taxon>
    </lineage>
</organism>
<dbReference type="Proteomes" id="UP000747542">
    <property type="component" value="Unassembled WGS sequence"/>
</dbReference>
<feature type="compositionally biased region" description="Polar residues" evidence="1">
    <location>
        <begin position="20"/>
        <end position="37"/>
    </location>
</feature>
<reference evidence="2" key="1">
    <citation type="journal article" date="2021" name="Sci. Adv.">
        <title>The American lobster genome reveals insights on longevity, neural, and immune adaptations.</title>
        <authorList>
            <person name="Polinski J.M."/>
            <person name="Zimin A.V."/>
            <person name="Clark K.F."/>
            <person name="Kohn A.B."/>
            <person name="Sadowski N."/>
            <person name="Timp W."/>
            <person name="Ptitsyn A."/>
            <person name="Khanna P."/>
            <person name="Romanova D.Y."/>
            <person name="Williams P."/>
            <person name="Greenwood S.J."/>
            <person name="Moroz L.L."/>
            <person name="Walt D.R."/>
            <person name="Bodnar A.G."/>
        </authorList>
    </citation>
    <scope>NUCLEOTIDE SEQUENCE</scope>
    <source>
        <strain evidence="2">GMGI-L3</strain>
    </source>
</reference>
<feature type="compositionally biased region" description="Polar residues" evidence="1">
    <location>
        <begin position="1"/>
        <end position="11"/>
    </location>
</feature>
<dbReference type="EMBL" id="JAHLQT010003582">
    <property type="protein sequence ID" value="KAG7176424.1"/>
    <property type="molecule type" value="Genomic_DNA"/>
</dbReference>
<feature type="compositionally biased region" description="Basic and acidic residues" evidence="1">
    <location>
        <begin position="42"/>
        <end position="52"/>
    </location>
</feature>
<feature type="compositionally biased region" description="Low complexity" evidence="1">
    <location>
        <begin position="123"/>
        <end position="132"/>
    </location>
</feature>
<feature type="compositionally biased region" description="Low complexity" evidence="1">
    <location>
        <begin position="217"/>
        <end position="227"/>
    </location>
</feature>
<protein>
    <submittedName>
        <fullName evidence="2">Uncharacterized protein</fullName>
    </submittedName>
</protein>
<feature type="compositionally biased region" description="Polar residues" evidence="1">
    <location>
        <begin position="133"/>
        <end position="146"/>
    </location>
</feature>
<feature type="region of interest" description="Disordered" evidence="1">
    <location>
        <begin position="1"/>
        <end position="156"/>
    </location>
</feature>